<evidence type="ECO:0000256" key="2">
    <source>
        <dbReference type="SAM" id="SignalP"/>
    </source>
</evidence>
<evidence type="ECO:0008006" key="5">
    <source>
        <dbReference type="Google" id="ProtNLM"/>
    </source>
</evidence>
<keyword evidence="2" id="KW-0732">Signal</keyword>
<reference evidence="4" key="1">
    <citation type="journal article" date="2019" name="Int. J. Syst. Evol. Microbiol.">
        <title>The Global Catalogue of Microorganisms (GCM) 10K type strain sequencing project: providing services to taxonomists for standard genome sequencing and annotation.</title>
        <authorList>
            <consortium name="The Broad Institute Genomics Platform"/>
            <consortium name="The Broad Institute Genome Sequencing Center for Infectious Disease"/>
            <person name="Wu L."/>
            <person name="Ma J."/>
        </authorList>
    </citation>
    <scope>NUCLEOTIDE SEQUENCE [LARGE SCALE GENOMIC DNA]</scope>
    <source>
        <strain evidence="4">KCTC 22558</strain>
    </source>
</reference>
<feature type="region of interest" description="Disordered" evidence="1">
    <location>
        <begin position="26"/>
        <end position="76"/>
    </location>
</feature>
<proteinExistence type="predicted"/>
<gene>
    <name evidence="3" type="ORF">GCM10008101_20860</name>
</gene>
<accession>A0ABQ3C3K4</accession>
<comment type="caution">
    <text evidence="3">The sequence shown here is derived from an EMBL/GenBank/DDBJ whole genome shotgun (WGS) entry which is preliminary data.</text>
</comment>
<dbReference type="RefSeq" id="WP_308427443.1">
    <property type="nucleotide sequence ID" value="NZ_BMXY01000002.1"/>
</dbReference>
<name>A0ABQ3C3K4_9GAMM</name>
<evidence type="ECO:0000313" key="4">
    <source>
        <dbReference type="Proteomes" id="UP000643403"/>
    </source>
</evidence>
<keyword evidence="4" id="KW-1185">Reference proteome</keyword>
<dbReference type="Proteomes" id="UP000643403">
    <property type="component" value="Unassembled WGS sequence"/>
</dbReference>
<feature type="chain" id="PRO_5045708960" description="Secreted protein" evidence="2">
    <location>
        <begin position="20"/>
        <end position="89"/>
    </location>
</feature>
<feature type="signal peptide" evidence="2">
    <location>
        <begin position="1"/>
        <end position="19"/>
    </location>
</feature>
<feature type="compositionally biased region" description="Low complexity" evidence="1">
    <location>
        <begin position="34"/>
        <end position="46"/>
    </location>
</feature>
<evidence type="ECO:0000256" key="1">
    <source>
        <dbReference type="SAM" id="MobiDB-lite"/>
    </source>
</evidence>
<sequence length="89" mass="9450">MHRTCLCLLMLLACADAFGREVQLSSANGGGGSVAADVAETAPAPKAEARKAAQVPSRDATPRVRPSVHSDANTDSRTRWHSFLPGMFR</sequence>
<organism evidence="3 4">
    <name type="scientific">Cognatilysobacter xinjiangensis</name>
    <dbReference type="NCBI Taxonomy" id="546892"/>
    <lineage>
        <taxon>Bacteria</taxon>
        <taxon>Pseudomonadati</taxon>
        <taxon>Pseudomonadota</taxon>
        <taxon>Gammaproteobacteria</taxon>
        <taxon>Lysobacterales</taxon>
        <taxon>Lysobacteraceae</taxon>
        <taxon>Cognatilysobacter</taxon>
    </lineage>
</organism>
<dbReference type="EMBL" id="BMXY01000002">
    <property type="protein sequence ID" value="GGZ66478.1"/>
    <property type="molecule type" value="Genomic_DNA"/>
</dbReference>
<evidence type="ECO:0000313" key="3">
    <source>
        <dbReference type="EMBL" id="GGZ66478.1"/>
    </source>
</evidence>
<protein>
    <recommendedName>
        <fullName evidence="5">Secreted protein</fullName>
    </recommendedName>
</protein>